<feature type="compositionally biased region" description="Low complexity" evidence="1">
    <location>
        <begin position="1390"/>
        <end position="1399"/>
    </location>
</feature>
<reference evidence="2" key="1">
    <citation type="submission" date="2025-08" db="UniProtKB">
        <authorList>
            <consortium name="Ensembl"/>
        </authorList>
    </citation>
    <scope>IDENTIFICATION</scope>
</reference>
<sequence>MSKSSSHMGRPGSAGSQSPNLKKELQGNRSCMLRIGERLMRAGSEGNLVQRPIPTQSQTQTSSARLGQRLNGKTPRPAVEDKPSKCTRNSSNKAPCSPSTLPRSYAPTAGASGRDSQLDSLMMQQSDVERKKEVFLDHLRHKYPHHAAIIMGHQDCMRDQVRSPRPSESPPCTGVSDLVEEQDPLAPETMSDGDMLPPSAPFTRGCKTRASLPVSRSNSETRERSPGVLYLQYGEETKQVRMPAEISTLDTLQALFVTAFPHQLSLKMLQSPNMAIYIKDTCRNIYYNLEDVRNITPQSFLKAYHKDPAHVFNRYGRPTTTEGRISKEILYGNHSPVHTLHSLQGSMSPPMVRSMPSSPSRMAFGGGGIRGGVKGPDSSTLPRERLVGAGRSSTLCTSSSAILERRDVKPDEDVGSSKSMALVVRAEGGHYQDSYCSSLQDGGGGRLSIASSQCSAPPSLTADMVDGGVLGIPGGLQQYRASIKPMLCYGETMEHQTRSLHRQKNRKFGDSQLPPLGTKTSSPSPHRAGEVRMIDGQIVGGVGMVSPERMSPIHRPLRRDSNGATVEVLNRSRVSGSSSSTSSVFLDSPLGQPERLVQGHVVTGNTQSDRMKAMEEQIASLAGLVHHALSMGPDVPGVKDTVSENAERKLLNDRLGMPSEPHNPASLIDSFSPTPLALQAPPSHSGLQQHLVSVKRNVCELRQQLNQLRQLQLSNQESVNSMVRMAGQELVVLMCDWLVQSEEASYRKRAEMEEQRIHYLATEERILKQLSELEVYVDHLQRSSTSIPSQSITLGDVEEGAVNLRRVGEALAKLKGVFPELQLKMRSVLRLEVEAVRFLKEEPHKMDSMLKRVKALTEILSSLRRCVSESTSPARSAKVGPANVQETDQGLPKTQSPQSSPKPQPRSSIRSPMSTSIVSGSHTEVGLSGSVSPIMAHRMKSTAAPVAQPSHHYPSTPLTPTHGRDSPTMTKVNPHSREGSPALQRRTASPQSDGLDQPVPTQQSHSDKTMNTERQTPEGCQSETSDMVQSSTSQVNQISTSDSSQPPPPNTSTNPDHVLQEAHGSLLKSIPDPDVSGPAESYSDSASRQSTLTTSELEQNTPLDTTLQEPQVLLSNTQEDTSLKLSDEVDSHIKPPDSAPAVMSPLPAATVEPLPSPARSAVRSAPEPERSSRPQMEKPRRSCVEKEMKQSPDKTSKSPPPPPPRRSHAVSSGFTTGRSGEVIAMKTRDHESGVQEKGDQEKEPPQPKPPRQPPEVKPKPQMCVPPVASSTSTPPTARAHSEEEEEEEEGHNKFMKELQVMTDLSKKNHSPGGNKQQSKGNAGTTKTSQVATQKMLATCEHQSALKFAAVAGLKEHGKSGKITLSLDKKKEVTEKKMVSKVPSIKHPTTKKVVVSPPVSIRDVQTVQKNEEVSTTSQKKADKIEVSRVPASRTENDLTSNTSKQINAVVGQVFSPTAVEKKVRFTTVVTLQKEDIQGTVTTPKQTYEKVVKEVPAEKKSNMTVVVTLQKENTPEHTEPSPTLQQIKSLNSDQDLETSIPFLKPSSLSPGSTNSFSNNEQNQKTVQISKDQPLCAEDGGTLSPTNLDDEGPPPPPPRIGKFSHIISKSRNNTQSKEEDLAKMNGSYIQTVARDSSGDPSHVGYENHGFLDSDDSGTKPIIVILNEPMDIQSAYKRLSTIFESEEDLDGILSPECIVVEEETKQEEEEKGVRNISVIEINTGLGLKGISKNNQNSPQMQHERSFANNVSVPENKDQGKPDSLRKEESKRKFKFRFPKNKLAAISQAIRTGTNKTGKKTLEVVVYEEEEEMVLDSRSIKENKKQTAESKSFEINRTKQFNLGKGNNCDSDIKASSPAKTRQSVSQTRVEELCKNAFDSINSLEESIKQLEISVDSISAPSSPSSTVSSPHQTPIPSFDSTDTPQFKGKVKPERERSPSKRPATQIHKGPSSPQSKRAKPQLPRDRGKTTTKKQTSSSSSSSSAQRSNTKSRHSSSSGSPDKTPKSQQQAIPKQPSQPRLVAISR</sequence>
<feature type="compositionally biased region" description="Polar residues" evidence="1">
    <location>
        <begin position="1907"/>
        <end position="1920"/>
    </location>
</feature>
<feature type="compositionally biased region" description="Polar residues" evidence="1">
    <location>
        <begin position="53"/>
        <end position="65"/>
    </location>
</feature>
<feature type="region of interest" description="Disordered" evidence="1">
    <location>
        <begin position="1"/>
        <end position="118"/>
    </location>
</feature>
<dbReference type="GeneTree" id="ENSGT00940000156098"/>
<feature type="compositionally biased region" description="Basic and acidic residues" evidence="1">
    <location>
        <begin position="1226"/>
        <end position="1245"/>
    </location>
</feature>
<feature type="compositionally biased region" description="Polar residues" evidence="1">
    <location>
        <begin position="1012"/>
        <end position="1038"/>
    </location>
</feature>
<feature type="compositionally biased region" description="Polar residues" evidence="1">
    <location>
        <begin position="1311"/>
        <end position="1331"/>
    </location>
</feature>
<feature type="compositionally biased region" description="Polar residues" evidence="1">
    <location>
        <begin position="1518"/>
        <end position="1531"/>
    </location>
</feature>
<feature type="region of interest" description="Disordered" evidence="1">
    <location>
        <begin position="1891"/>
        <end position="2021"/>
    </location>
</feature>
<feature type="compositionally biased region" description="Polar residues" evidence="1">
    <location>
        <begin position="1853"/>
        <end position="1862"/>
    </location>
</feature>
<evidence type="ECO:0000313" key="2">
    <source>
        <dbReference type="Ensembl" id="ENSAPOP00000031714.1"/>
    </source>
</evidence>
<feature type="region of interest" description="Disordered" evidence="1">
    <location>
        <begin position="1723"/>
        <end position="1767"/>
    </location>
</feature>
<proteinExistence type="predicted"/>
<accession>A0A3Q1GQ83</accession>
<protein>
    <submittedName>
        <fullName evidence="2">Sickle tail protein-like</fullName>
    </submittedName>
</protein>
<feature type="compositionally biased region" description="Polar residues" evidence="1">
    <location>
        <begin position="913"/>
        <end position="922"/>
    </location>
</feature>
<feature type="compositionally biased region" description="Basic and acidic residues" evidence="1">
    <location>
        <begin position="1121"/>
        <end position="1135"/>
    </location>
</feature>
<feature type="compositionally biased region" description="Polar residues" evidence="1">
    <location>
        <begin position="86"/>
        <end position="102"/>
    </location>
</feature>
<feature type="region of interest" description="Disordered" evidence="1">
    <location>
        <begin position="571"/>
        <end position="590"/>
    </location>
</feature>
<feature type="compositionally biased region" description="Polar residues" evidence="1">
    <location>
        <begin position="1082"/>
        <end position="1120"/>
    </location>
</feature>
<dbReference type="Ensembl" id="ENSAPOT00000024945.1">
    <property type="protein sequence ID" value="ENSAPOP00000031714.1"/>
    <property type="gene ID" value="ENSAPOG00000019133.1"/>
</dbReference>
<dbReference type="GO" id="GO:0005737">
    <property type="term" value="C:cytoplasm"/>
    <property type="evidence" value="ECO:0007669"/>
    <property type="project" value="TreeGrafter"/>
</dbReference>
<feature type="region of interest" description="Disordered" evidence="1">
    <location>
        <begin position="1507"/>
        <end position="1596"/>
    </location>
</feature>
<dbReference type="Proteomes" id="UP000257200">
    <property type="component" value="Unplaced"/>
</dbReference>
<dbReference type="PANTHER" id="PTHR22741">
    <property type="entry name" value="P140CAP/SNIP-RELATED"/>
    <property type="match status" value="1"/>
</dbReference>
<feature type="region of interest" description="Disordered" evidence="1">
    <location>
        <begin position="939"/>
        <end position="1331"/>
    </location>
</feature>
<keyword evidence="3" id="KW-1185">Reference proteome</keyword>
<feature type="compositionally biased region" description="Pro residues" evidence="1">
    <location>
        <begin position="1246"/>
        <end position="1255"/>
    </location>
</feature>
<feature type="compositionally biased region" description="Polar residues" evidence="1">
    <location>
        <begin position="1727"/>
        <end position="1748"/>
    </location>
</feature>
<feature type="region of interest" description="Disordered" evidence="1">
    <location>
        <begin position="870"/>
        <end position="925"/>
    </location>
</feature>
<feature type="compositionally biased region" description="Polar residues" evidence="1">
    <location>
        <begin position="2001"/>
        <end position="2013"/>
    </location>
</feature>
<name>A0A3Q1GQ83_9TELE</name>
<feature type="compositionally biased region" description="Polar residues" evidence="1">
    <location>
        <begin position="1209"/>
        <end position="1218"/>
    </location>
</feature>
<feature type="compositionally biased region" description="Low complexity" evidence="1">
    <location>
        <begin position="1259"/>
        <end position="1277"/>
    </location>
</feature>
<feature type="region of interest" description="Disordered" evidence="1">
    <location>
        <begin position="1373"/>
        <end position="1439"/>
    </location>
</feature>
<evidence type="ECO:0000313" key="3">
    <source>
        <dbReference type="Proteomes" id="UP000257200"/>
    </source>
</evidence>
<feature type="compositionally biased region" description="Low complexity" evidence="1">
    <location>
        <begin position="1891"/>
        <end position="1906"/>
    </location>
</feature>
<feature type="compositionally biased region" description="Basic and acidic residues" evidence="1">
    <location>
        <begin position="1750"/>
        <end position="1766"/>
    </location>
</feature>
<organism evidence="2 3">
    <name type="scientific">Acanthochromis polyacanthus</name>
    <name type="common">spiny chromis</name>
    <dbReference type="NCBI Taxonomy" id="80966"/>
    <lineage>
        <taxon>Eukaryota</taxon>
        <taxon>Metazoa</taxon>
        <taxon>Chordata</taxon>
        <taxon>Craniata</taxon>
        <taxon>Vertebrata</taxon>
        <taxon>Euteleostomi</taxon>
        <taxon>Actinopterygii</taxon>
        <taxon>Neopterygii</taxon>
        <taxon>Teleostei</taxon>
        <taxon>Neoteleostei</taxon>
        <taxon>Acanthomorphata</taxon>
        <taxon>Ovalentaria</taxon>
        <taxon>Pomacentridae</taxon>
        <taxon>Acanthochromis</taxon>
    </lineage>
</organism>
<dbReference type="Gene3D" id="1.20.58.1540">
    <property type="entry name" value="Actin interacting protein 3, C-terminal domain"/>
    <property type="match status" value="1"/>
</dbReference>
<feature type="compositionally biased region" description="Basic and acidic residues" evidence="1">
    <location>
        <begin position="1166"/>
        <end position="1196"/>
    </location>
</feature>
<feature type="compositionally biased region" description="Low complexity" evidence="1">
    <location>
        <begin position="1968"/>
        <end position="1995"/>
    </location>
</feature>
<feature type="compositionally biased region" description="Polar residues" evidence="1">
    <location>
        <begin position="1402"/>
        <end position="1417"/>
    </location>
</feature>
<feature type="compositionally biased region" description="Low complexity" evidence="1">
    <location>
        <begin position="892"/>
        <end position="912"/>
    </location>
</feature>
<feature type="compositionally biased region" description="Polar residues" evidence="1">
    <location>
        <begin position="986"/>
        <end position="1004"/>
    </location>
</feature>
<dbReference type="InterPro" id="IPR051825">
    <property type="entry name" value="SRCIN1"/>
</dbReference>
<feature type="compositionally biased region" description="Basic and acidic residues" evidence="1">
    <location>
        <begin position="1813"/>
        <end position="1832"/>
    </location>
</feature>
<feature type="compositionally biased region" description="Polar residues" evidence="1">
    <location>
        <begin position="1544"/>
        <end position="1568"/>
    </location>
</feature>
<dbReference type="PANTHER" id="PTHR22741:SF11">
    <property type="entry name" value="SICKLE TAIL PROTEIN HOMOLOG"/>
    <property type="match status" value="1"/>
</dbReference>
<feature type="region of interest" description="Disordered" evidence="1">
    <location>
        <begin position="1811"/>
        <end position="1862"/>
    </location>
</feature>
<feature type="region of interest" description="Disordered" evidence="1">
    <location>
        <begin position="500"/>
        <end position="528"/>
    </location>
</feature>
<feature type="compositionally biased region" description="Low complexity" evidence="1">
    <location>
        <begin position="571"/>
        <end position="584"/>
    </location>
</feature>
<evidence type="ECO:0000256" key="1">
    <source>
        <dbReference type="SAM" id="MobiDB-lite"/>
    </source>
</evidence>
<reference evidence="2" key="2">
    <citation type="submission" date="2025-09" db="UniProtKB">
        <authorList>
            <consortium name="Ensembl"/>
        </authorList>
    </citation>
    <scope>IDENTIFICATION</scope>
</reference>
<feature type="region of interest" description="Disordered" evidence="1">
    <location>
        <begin position="189"/>
        <end position="225"/>
    </location>
</feature>